<keyword evidence="7 9" id="KW-0472">Membrane</keyword>
<evidence type="ECO:0000256" key="4">
    <source>
        <dbReference type="ARBA" id="ARBA00022692"/>
    </source>
</evidence>
<name>A0A5B8IFI4_HYDVU</name>
<sequence length="396" mass="44928">MAMIATDIKGMLSVKIKPRNDTYTDQYNRIFMVKILLVTCVIMGISWFNDSVKCLVPGVNAVDGGFVSQACWIQGVYVYKELMYRSSEVGYFGIPKDMDNDGMLASGELCSTTPKFGVVNEKCKPMQKTFFLQYQWMPFLIAALSILYYLPYIGFRSANSDLISLKSTIKSGTANAEKIAKNFFDRHSNPSRNMTLRVVFNILIKVLYIVANLVALLGLDNLLNGEFVSYGSKWVSWAKLDNAVAYDYMGKYDQPKPGNVLLPPFGYCEMYESSKDIKHSTANKHKLICELSQNILYQYSLVIVWFAIVFGIVISVIGLILLLVSYAVNIFGTKDNYGGKKIRSLTLREREYLEFIQKKNPILYREVLECLHDGNDTLPLYPQADRYNEKGAGYQL</sequence>
<dbReference type="OrthoDB" id="6018771at2759"/>
<keyword evidence="8 9" id="KW-0407">Ion channel</keyword>
<dbReference type="PANTHER" id="PTHR11893">
    <property type="entry name" value="INNEXIN"/>
    <property type="match status" value="1"/>
</dbReference>
<proteinExistence type="evidence at transcript level"/>
<protein>
    <recommendedName>
        <fullName evidence="9">Innexin</fullName>
    </recommendedName>
</protein>
<evidence type="ECO:0000256" key="5">
    <source>
        <dbReference type="ARBA" id="ARBA00022989"/>
    </source>
</evidence>
<dbReference type="GO" id="GO:0005886">
    <property type="term" value="C:plasma membrane"/>
    <property type="evidence" value="ECO:0007669"/>
    <property type="project" value="UniProtKB-SubCell"/>
</dbReference>
<evidence type="ECO:0000256" key="9">
    <source>
        <dbReference type="RuleBase" id="RU010713"/>
    </source>
</evidence>
<dbReference type="InterPro" id="IPR000990">
    <property type="entry name" value="Innexin"/>
</dbReference>
<comment type="function">
    <text evidence="9">Structural component of the gap junctions.</text>
</comment>
<dbReference type="PROSITE" id="PS51013">
    <property type="entry name" value="PANNEXIN"/>
    <property type="match status" value="1"/>
</dbReference>
<dbReference type="AlphaFoldDB" id="A0A5B8IFI4"/>
<evidence type="ECO:0000256" key="3">
    <source>
        <dbReference type="ARBA" id="ARBA00022475"/>
    </source>
</evidence>
<accession>A0A5B8IFI4</accession>
<evidence type="ECO:0000256" key="7">
    <source>
        <dbReference type="ARBA" id="ARBA00023136"/>
    </source>
</evidence>
<keyword evidence="6 9" id="KW-0406">Ion transport</keyword>
<dbReference type="Pfam" id="PF00876">
    <property type="entry name" value="Innexin"/>
    <property type="match status" value="1"/>
</dbReference>
<evidence type="ECO:0000256" key="2">
    <source>
        <dbReference type="ARBA" id="ARBA00022448"/>
    </source>
</evidence>
<evidence type="ECO:0000256" key="1">
    <source>
        <dbReference type="ARBA" id="ARBA00004651"/>
    </source>
</evidence>
<feature type="transmembrane region" description="Helical" evidence="9">
    <location>
        <begin position="198"/>
        <end position="219"/>
    </location>
</feature>
<feature type="transmembrane region" description="Helical" evidence="9">
    <location>
        <begin position="302"/>
        <end position="331"/>
    </location>
</feature>
<organism evidence="10">
    <name type="scientific">Hydra vulgaris</name>
    <name type="common">Hydra</name>
    <name type="synonym">Hydra attenuata</name>
    <dbReference type="NCBI Taxonomy" id="6087"/>
    <lineage>
        <taxon>Eukaryota</taxon>
        <taxon>Metazoa</taxon>
        <taxon>Cnidaria</taxon>
        <taxon>Hydrozoa</taxon>
        <taxon>Hydroidolina</taxon>
        <taxon>Anthoathecata</taxon>
        <taxon>Aplanulata</taxon>
        <taxon>Hydridae</taxon>
        <taxon>Hydra</taxon>
    </lineage>
</organism>
<gene>
    <name evidence="10" type="primary">INX1</name>
    <name evidence="9" type="synonym">inx</name>
</gene>
<dbReference type="PANTHER" id="PTHR11893:SF36">
    <property type="entry name" value="INNEXIN-5"/>
    <property type="match status" value="1"/>
</dbReference>
<dbReference type="GO" id="GO:0034220">
    <property type="term" value="P:monoatomic ion transmembrane transport"/>
    <property type="evidence" value="ECO:0007669"/>
    <property type="project" value="UniProtKB-KW"/>
</dbReference>
<keyword evidence="3" id="KW-1003">Cell membrane</keyword>
<dbReference type="EMBL" id="MK376915">
    <property type="protein sequence ID" value="QDX46973.1"/>
    <property type="molecule type" value="mRNA"/>
</dbReference>
<reference evidence="10" key="1">
    <citation type="submission" date="2019-01" db="EMBL/GenBank/DDBJ databases">
        <title>Stem cell differentiation trajectories in Hydra resolved at single-cell resolution.</title>
        <authorList>
            <person name="Siebert S."/>
            <person name="Farrell J.A."/>
            <person name="Cazet J.F."/>
            <person name="Abeykoon Y.L."/>
            <person name="Primack A.S."/>
            <person name="Schnitzler C.E."/>
            <person name="Juliano C.E."/>
        </authorList>
    </citation>
    <scope>NUCLEOTIDE SEQUENCE</scope>
    <source>
        <strain evidence="10">AEP</strain>
        <tissue evidence="10">Whole organism</tissue>
    </source>
</reference>
<dbReference type="GO" id="GO:0005921">
    <property type="term" value="C:gap junction"/>
    <property type="evidence" value="ECO:0007669"/>
    <property type="project" value="UniProtKB-UniRule"/>
</dbReference>
<comment type="similarity">
    <text evidence="9">Belongs to the pannexin family.</text>
</comment>
<feature type="transmembrane region" description="Helical" evidence="9">
    <location>
        <begin position="136"/>
        <end position="155"/>
    </location>
</feature>
<keyword evidence="2 9" id="KW-0813">Transport</keyword>
<keyword evidence="4 9" id="KW-0812">Transmembrane</keyword>
<evidence type="ECO:0000256" key="8">
    <source>
        <dbReference type="ARBA" id="ARBA00023303"/>
    </source>
</evidence>
<evidence type="ECO:0000313" key="10">
    <source>
        <dbReference type="EMBL" id="QDX46973.1"/>
    </source>
</evidence>
<feature type="transmembrane region" description="Helical" evidence="9">
    <location>
        <begin position="27"/>
        <end position="48"/>
    </location>
</feature>
<keyword evidence="5 9" id="KW-1133">Transmembrane helix</keyword>
<comment type="subcellular location">
    <subcellularLocation>
        <location evidence="1 9">Cell membrane</location>
        <topology evidence="1 9">Multi-pass membrane protein</topology>
    </subcellularLocation>
</comment>
<evidence type="ECO:0000256" key="6">
    <source>
        <dbReference type="ARBA" id="ARBA00023065"/>
    </source>
</evidence>